<accession>A0A4Y2PSS0</accession>
<sequence>MERSGQRPIDFDSRINYLIKKRKSELANRIIGLKLKTIKALVKRYRDDGAQIWDIGDKTNTAYEKINGLCKNMLAITIIPTDKSEAVIAAILEDMFEKKKVIDDLIVRMKRLCGSAGRHIYQLEVDISKTLNFNYSFADVTAAQKVLKQLRDEVMKINEILPHVNNMCCQFLLTFEKALAKIKIVLDRL</sequence>
<protein>
    <submittedName>
        <fullName evidence="1">Uncharacterized protein</fullName>
    </submittedName>
</protein>
<gene>
    <name evidence="1" type="ORF">AVEN_167977_1</name>
</gene>
<dbReference type="Proteomes" id="UP000499080">
    <property type="component" value="Unassembled WGS sequence"/>
</dbReference>
<name>A0A4Y2PSS0_ARAVE</name>
<evidence type="ECO:0000313" key="1">
    <source>
        <dbReference type="EMBL" id="GBN54261.1"/>
    </source>
</evidence>
<dbReference type="AlphaFoldDB" id="A0A4Y2PSS0"/>
<evidence type="ECO:0000313" key="2">
    <source>
        <dbReference type="Proteomes" id="UP000499080"/>
    </source>
</evidence>
<keyword evidence="2" id="KW-1185">Reference proteome</keyword>
<comment type="caution">
    <text evidence="1">The sequence shown here is derived from an EMBL/GenBank/DDBJ whole genome shotgun (WGS) entry which is preliminary data.</text>
</comment>
<reference evidence="1 2" key="1">
    <citation type="journal article" date="2019" name="Sci. Rep.">
        <title>Orb-weaving spider Araneus ventricosus genome elucidates the spidroin gene catalogue.</title>
        <authorList>
            <person name="Kono N."/>
            <person name="Nakamura H."/>
            <person name="Ohtoshi R."/>
            <person name="Moran D.A.P."/>
            <person name="Shinohara A."/>
            <person name="Yoshida Y."/>
            <person name="Fujiwara M."/>
            <person name="Mori M."/>
            <person name="Tomita M."/>
            <person name="Arakawa K."/>
        </authorList>
    </citation>
    <scope>NUCLEOTIDE SEQUENCE [LARGE SCALE GENOMIC DNA]</scope>
</reference>
<dbReference type="EMBL" id="BGPR01012053">
    <property type="protein sequence ID" value="GBN54261.1"/>
    <property type="molecule type" value="Genomic_DNA"/>
</dbReference>
<proteinExistence type="predicted"/>
<organism evidence="1 2">
    <name type="scientific">Araneus ventricosus</name>
    <name type="common">Orbweaver spider</name>
    <name type="synonym">Epeira ventricosa</name>
    <dbReference type="NCBI Taxonomy" id="182803"/>
    <lineage>
        <taxon>Eukaryota</taxon>
        <taxon>Metazoa</taxon>
        <taxon>Ecdysozoa</taxon>
        <taxon>Arthropoda</taxon>
        <taxon>Chelicerata</taxon>
        <taxon>Arachnida</taxon>
        <taxon>Araneae</taxon>
        <taxon>Araneomorphae</taxon>
        <taxon>Entelegynae</taxon>
        <taxon>Araneoidea</taxon>
        <taxon>Araneidae</taxon>
        <taxon>Araneus</taxon>
    </lineage>
</organism>